<evidence type="ECO:0000313" key="3">
    <source>
        <dbReference type="Proteomes" id="UP000321175"/>
    </source>
</evidence>
<dbReference type="Pfam" id="PF01381">
    <property type="entry name" value="HTH_3"/>
    <property type="match status" value="1"/>
</dbReference>
<dbReference type="GeneID" id="60998832"/>
<feature type="domain" description="HTH cro/C1-type" evidence="1">
    <location>
        <begin position="7"/>
        <end position="59"/>
    </location>
</feature>
<dbReference type="SUPFAM" id="SSF47413">
    <property type="entry name" value="lambda repressor-like DNA-binding domains"/>
    <property type="match status" value="1"/>
</dbReference>
<dbReference type="EMBL" id="BJWA01000003">
    <property type="protein sequence ID" value="GEL79455.1"/>
    <property type="molecule type" value="Genomic_DNA"/>
</dbReference>
<dbReference type="CDD" id="cd00093">
    <property type="entry name" value="HTH_XRE"/>
    <property type="match status" value="1"/>
</dbReference>
<dbReference type="InterPro" id="IPR010982">
    <property type="entry name" value="Lambda_DNA-bd_dom_sf"/>
</dbReference>
<dbReference type="PROSITE" id="PS50943">
    <property type="entry name" value="HTH_CROC1"/>
    <property type="match status" value="1"/>
</dbReference>
<dbReference type="Proteomes" id="UP000321175">
    <property type="component" value="Unassembled WGS sequence"/>
</dbReference>
<dbReference type="RefSeq" id="WP_071866014.1">
    <property type="nucleotide sequence ID" value="NZ_BJWA01000003.1"/>
</dbReference>
<accession>A0ABQ0VAL5</accession>
<gene>
    <name evidence="2" type="primary">ps115</name>
    <name evidence="2" type="ORF">EMU01_05990</name>
</gene>
<keyword evidence="3" id="KW-1185">Reference proteome</keyword>
<dbReference type="SMART" id="SM00530">
    <property type="entry name" value="HTH_XRE"/>
    <property type="match status" value="1"/>
</dbReference>
<evidence type="ECO:0000259" key="1">
    <source>
        <dbReference type="PROSITE" id="PS50943"/>
    </source>
</evidence>
<dbReference type="InterPro" id="IPR001387">
    <property type="entry name" value="Cro/C1-type_HTH"/>
</dbReference>
<protein>
    <submittedName>
        <fullName evidence="2">Transcriptional regulator</fullName>
    </submittedName>
</protein>
<organism evidence="2 3">
    <name type="scientific">Enterococcus mundtii</name>
    <dbReference type="NCBI Taxonomy" id="53346"/>
    <lineage>
        <taxon>Bacteria</taxon>
        <taxon>Bacillati</taxon>
        <taxon>Bacillota</taxon>
        <taxon>Bacilli</taxon>
        <taxon>Lactobacillales</taxon>
        <taxon>Enterococcaceae</taxon>
        <taxon>Enterococcus</taxon>
    </lineage>
</organism>
<proteinExistence type="predicted"/>
<comment type="caution">
    <text evidence="2">The sequence shown here is derived from an EMBL/GenBank/DDBJ whole genome shotgun (WGS) entry which is preliminary data.</text>
</comment>
<dbReference type="Gene3D" id="1.10.260.40">
    <property type="entry name" value="lambda repressor-like DNA-binding domains"/>
    <property type="match status" value="1"/>
</dbReference>
<evidence type="ECO:0000313" key="2">
    <source>
        <dbReference type="EMBL" id="GEL79455.1"/>
    </source>
</evidence>
<sequence>MTLFERISELAKKRGKSLKEVAEDLGLSRNAIYQWRTSSPKADTLQKVAKYFNVTTDYLLDGTDTPLGLSEESKGLTVEEALASVMSSDGKPLTDNDRRILTGIIEAYIENKNDAK</sequence>
<name>A0ABQ0VAL5_ENTMU</name>
<reference evidence="2 3" key="1">
    <citation type="submission" date="2019-07" db="EMBL/GenBank/DDBJ databases">
        <title>Whole genome shotgun sequence of Enterococcus mundtii NBRC 100490.</title>
        <authorList>
            <person name="Hosoyama A."/>
            <person name="Uohara A."/>
            <person name="Ohji S."/>
            <person name="Ichikawa N."/>
        </authorList>
    </citation>
    <scope>NUCLEOTIDE SEQUENCE [LARGE SCALE GENOMIC DNA]</scope>
    <source>
        <strain evidence="2 3">NBRC 100490</strain>
    </source>
</reference>